<dbReference type="Proteomes" id="UP000694941">
    <property type="component" value="Unplaced"/>
</dbReference>
<dbReference type="GeneID" id="106475556"/>
<proteinExistence type="predicted"/>
<evidence type="ECO:0000313" key="2">
    <source>
        <dbReference type="RefSeq" id="XP_013791689.2"/>
    </source>
</evidence>
<evidence type="ECO:0000313" key="1">
    <source>
        <dbReference type="Proteomes" id="UP000694941"/>
    </source>
</evidence>
<gene>
    <name evidence="2" type="primary">LOC106475556</name>
</gene>
<dbReference type="SUPFAM" id="SSF55120">
    <property type="entry name" value="Pseudouridine synthase"/>
    <property type="match status" value="1"/>
</dbReference>
<keyword evidence="1" id="KW-1185">Reference proteome</keyword>
<dbReference type="PANTHER" id="PTHR13195">
    <property type="entry name" value="PSEUDOURIDINE SYNTHASE-RELATED"/>
    <property type="match status" value="1"/>
</dbReference>
<name>A0ABM1BZP0_LIMPO</name>
<organism evidence="1 2">
    <name type="scientific">Limulus polyphemus</name>
    <name type="common">Atlantic horseshoe crab</name>
    <dbReference type="NCBI Taxonomy" id="6850"/>
    <lineage>
        <taxon>Eukaryota</taxon>
        <taxon>Metazoa</taxon>
        <taxon>Ecdysozoa</taxon>
        <taxon>Arthropoda</taxon>
        <taxon>Chelicerata</taxon>
        <taxon>Merostomata</taxon>
        <taxon>Xiphosura</taxon>
        <taxon>Limulidae</taxon>
        <taxon>Limulus</taxon>
    </lineage>
</organism>
<dbReference type="InterPro" id="IPR020103">
    <property type="entry name" value="PsdUridine_synth_cat_dom_sf"/>
</dbReference>
<dbReference type="InterPro" id="IPR039048">
    <property type="entry name" value="Trub2"/>
</dbReference>
<protein>
    <submittedName>
        <fullName evidence="2">Probable tRNA pseudouridine synthase 2</fullName>
    </submittedName>
</protein>
<dbReference type="PANTHER" id="PTHR13195:SF0">
    <property type="entry name" value="PSEUDOURIDYLATE SYNTHASE TRUB2, MITOCHONDRIAL"/>
    <property type="match status" value="1"/>
</dbReference>
<sequence length="239" mass="27519">MFKDIFIESNPINNCVLRYTGVSFRLYMFKDIFIEPNPVNNCVLRYTGVSFRLYMFKDIFIEPNPVNNCVLRYTGVSFRLYMFKDIFIEPNPVNNCVLRYTGVSLQSQAAYELASKGLIRPAGKSVPLIYNIRCTHYKAPDFTIEVNCINENELYLKQVVHDLGLTLKSCAVCTQLRQTRYGHFTLDHALLRKHWTLEHILNNILYSRELVTPEKITPASSKLQLITGSSQESRSAVVS</sequence>
<dbReference type="RefSeq" id="XP_013791689.2">
    <property type="nucleotide sequence ID" value="XM_013936235.2"/>
</dbReference>
<accession>A0ABM1BZP0</accession>
<dbReference type="Gene3D" id="3.30.2350.10">
    <property type="entry name" value="Pseudouridine synthase"/>
    <property type="match status" value="1"/>
</dbReference>
<reference evidence="2" key="1">
    <citation type="submission" date="2025-08" db="UniProtKB">
        <authorList>
            <consortium name="RefSeq"/>
        </authorList>
    </citation>
    <scope>IDENTIFICATION</scope>
    <source>
        <tissue evidence="2">Muscle</tissue>
    </source>
</reference>